<dbReference type="Proteomes" id="UP000615455">
    <property type="component" value="Unassembled WGS sequence"/>
</dbReference>
<dbReference type="PANTHER" id="PTHR30408">
    <property type="entry name" value="TYPE-1 RESTRICTION ENZYME ECOKI SPECIFICITY PROTEIN"/>
    <property type="match status" value="1"/>
</dbReference>
<dbReference type="InterPro" id="IPR044946">
    <property type="entry name" value="Restrct_endonuc_typeI_TRD_sf"/>
</dbReference>
<reference evidence="6" key="1">
    <citation type="journal article" date="2019" name="Int. J. Syst. Evol. Microbiol.">
        <title>The Global Catalogue of Microorganisms (GCM) 10K type strain sequencing project: providing services to taxonomists for standard genome sequencing and annotation.</title>
        <authorList>
            <consortium name="The Broad Institute Genomics Platform"/>
            <consortium name="The Broad Institute Genome Sequencing Center for Infectious Disease"/>
            <person name="Wu L."/>
            <person name="Ma J."/>
        </authorList>
    </citation>
    <scope>NUCLEOTIDE SEQUENCE [LARGE SCALE GENOMIC DNA]</scope>
    <source>
        <strain evidence="6">CGMCC 1.15043</strain>
    </source>
</reference>
<evidence type="ECO:0000313" key="6">
    <source>
        <dbReference type="Proteomes" id="UP000615455"/>
    </source>
</evidence>
<dbReference type="SUPFAM" id="SSF116734">
    <property type="entry name" value="DNA methylase specificity domain"/>
    <property type="match status" value="2"/>
</dbReference>
<proteinExistence type="inferred from homology"/>
<protein>
    <recommendedName>
        <fullName evidence="4">Type I restriction modification DNA specificity domain-containing protein</fullName>
    </recommendedName>
</protein>
<evidence type="ECO:0000256" key="1">
    <source>
        <dbReference type="ARBA" id="ARBA00010923"/>
    </source>
</evidence>
<dbReference type="InterPro" id="IPR052021">
    <property type="entry name" value="Type-I_RS_S_subunit"/>
</dbReference>
<dbReference type="Pfam" id="PF01420">
    <property type="entry name" value="Methylase_S"/>
    <property type="match status" value="1"/>
</dbReference>
<evidence type="ECO:0000256" key="2">
    <source>
        <dbReference type="ARBA" id="ARBA00022747"/>
    </source>
</evidence>
<keyword evidence="3" id="KW-0238">DNA-binding</keyword>
<name>A0ABQ1F0D5_9BACL</name>
<feature type="domain" description="Type I restriction modification DNA specificity" evidence="4">
    <location>
        <begin position="3"/>
        <end position="156"/>
    </location>
</feature>
<evidence type="ECO:0000313" key="5">
    <source>
        <dbReference type="EMBL" id="GFZ94139.1"/>
    </source>
</evidence>
<dbReference type="RefSeq" id="WP_189015344.1">
    <property type="nucleotide sequence ID" value="NZ_BMHE01000027.1"/>
</dbReference>
<evidence type="ECO:0000256" key="3">
    <source>
        <dbReference type="ARBA" id="ARBA00023125"/>
    </source>
</evidence>
<organism evidence="5 6">
    <name type="scientific">Paenibacillus marchantiophytorum</name>
    <dbReference type="NCBI Taxonomy" id="1619310"/>
    <lineage>
        <taxon>Bacteria</taxon>
        <taxon>Bacillati</taxon>
        <taxon>Bacillota</taxon>
        <taxon>Bacilli</taxon>
        <taxon>Bacillales</taxon>
        <taxon>Paenibacillaceae</taxon>
        <taxon>Paenibacillus</taxon>
    </lineage>
</organism>
<keyword evidence="2" id="KW-0680">Restriction system</keyword>
<dbReference type="PANTHER" id="PTHR30408:SF12">
    <property type="entry name" value="TYPE I RESTRICTION ENZYME MJAVIII SPECIFICITY SUBUNIT"/>
    <property type="match status" value="1"/>
</dbReference>
<sequence>MVEDWQGVPLQEISTIGISTSLSRNLNIDKTQVVNYRTLSENNVISVENSKLEYSQPQKRYNLYSKGTILISLGKFSIGIGLLEIDAYAEQGICGIYINPDYALPEYIFYFLKWYRSKHNERWNQTLLGNILVPIPSKMEQKNIVDYMLKIDTIKRKREKLMSLASQYTLAQYGEIVEKGIRSQPVSTLGHLLDNIEVGQKIHRHQVNSGTLILKGKPNKYIHKHLIEIEQGEQGSLYPILAKPNDVLWYRYSNKQTIDPVIFHRWERPVAISNDWIRLTPSNKVSKEFLAKYLEENYHDTKSLFQYKNRRELIAVISQLPIKVPSIQDQQMFSSIAIMTNKIISDNRVALDKMNSLYQTYADEIFLSRTLFGRSQRR</sequence>
<dbReference type="Gene3D" id="3.90.220.20">
    <property type="entry name" value="DNA methylase specificity domains"/>
    <property type="match status" value="2"/>
</dbReference>
<comment type="similarity">
    <text evidence="1">Belongs to the type-I restriction system S methylase family.</text>
</comment>
<gene>
    <name evidence="5" type="ORF">GCM10008018_45720</name>
</gene>
<comment type="caution">
    <text evidence="5">The sequence shown here is derived from an EMBL/GenBank/DDBJ whole genome shotgun (WGS) entry which is preliminary data.</text>
</comment>
<accession>A0ABQ1F0D5</accession>
<dbReference type="InterPro" id="IPR000055">
    <property type="entry name" value="Restrct_endonuc_typeI_TRD"/>
</dbReference>
<dbReference type="EMBL" id="BMHE01000027">
    <property type="protein sequence ID" value="GFZ94139.1"/>
    <property type="molecule type" value="Genomic_DNA"/>
</dbReference>
<keyword evidence="6" id="KW-1185">Reference proteome</keyword>
<evidence type="ECO:0000259" key="4">
    <source>
        <dbReference type="Pfam" id="PF01420"/>
    </source>
</evidence>